<dbReference type="Gene3D" id="3.40.50.1820">
    <property type="entry name" value="alpha/beta hydrolase"/>
    <property type="match status" value="1"/>
</dbReference>
<evidence type="ECO:0000256" key="2">
    <source>
        <dbReference type="ARBA" id="ARBA00022801"/>
    </source>
</evidence>
<dbReference type="InterPro" id="IPR050300">
    <property type="entry name" value="GDXG_lipolytic_enzyme"/>
</dbReference>
<sequence length="298" mass="31618">MSGRTPIEAAKARMEATFARWTRETTLAEMRADFDAALGGAEAPPSRPVEVAGMPGAWFGPEPDPASGQGAILYIHGGGYQVGSIRSHRGLMHRLATAAGLPLLAFDYRLAPEHRHPAALDDCLAAWRWLLAQGHAPGRVALAGDSAGAALALATMLRAKREGEALPGAAALLSPWLDLEATGESLVTRAGLDPMTPREKLLAMARIYLGRGGDPRDPLASPIHGDFAGLPPTVVHVGDHEAILSDSETFAARARAAGVEVTLEVWPEMIHHFQIFPELPEAGRSLARIGAFLHDRIG</sequence>
<feature type="active site" evidence="3">
    <location>
        <position position="146"/>
    </location>
</feature>
<dbReference type="OrthoDB" id="9806180at2"/>
<name>A0A1I3BYT9_9RHOB</name>
<dbReference type="Pfam" id="PF07859">
    <property type="entry name" value="Abhydrolase_3"/>
    <property type="match status" value="1"/>
</dbReference>
<dbReference type="STRING" id="1114924.SAMN05216258_101425"/>
<reference evidence="5 6" key="1">
    <citation type="submission" date="2016-10" db="EMBL/GenBank/DDBJ databases">
        <authorList>
            <person name="de Groot N.N."/>
        </authorList>
    </citation>
    <scope>NUCLEOTIDE SEQUENCE [LARGE SCALE GENOMIC DNA]</scope>
    <source>
        <strain evidence="5 6">CGMCC 1.11030</strain>
    </source>
</reference>
<dbReference type="PANTHER" id="PTHR48081:SF30">
    <property type="entry name" value="ACETYL-HYDROLASE LIPR-RELATED"/>
    <property type="match status" value="1"/>
</dbReference>
<evidence type="ECO:0000259" key="4">
    <source>
        <dbReference type="Pfam" id="PF07859"/>
    </source>
</evidence>
<organism evidence="5 6">
    <name type="scientific">Albimonas pacifica</name>
    <dbReference type="NCBI Taxonomy" id="1114924"/>
    <lineage>
        <taxon>Bacteria</taxon>
        <taxon>Pseudomonadati</taxon>
        <taxon>Pseudomonadota</taxon>
        <taxon>Alphaproteobacteria</taxon>
        <taxon>Rhodobacterales</taxon>
        <taxon>Paracoccaceae</taxon>
        <taxon>Albimonas</taxon>
    </lineage>
</organism>
<protein>
    <submittedName>
        <fullName evidence="5">Acetyl esterase/lipase</fullName>
    </submittedName>
</protein>
<dbReference type="PROSITE" id="PS01173">
    <property type="entry name" value="LIPASE_GDXG_HIS"/>
    <property type="match status" value="1"/>
</dbReference>
<dbReference type="RefSeq" id="WP_092857335.1">
    <property type="nucleotide sequence ID" value="NZ_FOQH01000001.1"/>
</dbReference>
<dbReference type="GO" id="GO:0004806">
    <property type="term" value="F:triacylglycerol lipase activity"/>
    <property type="evidence" value="ECO:0007669"/>
    <property type="project" value="TreeGrafter"/>
</dbReference>
<evidence type="ECO:0000256" key="1">
    <source>
        <dbReference type="ARBA" id="ARBA00010515"/>
    </source>
</evidence>
<dbReference type="EMBL" id="FOQH01000001">
    <property type="protein sequence ID" value="SFH67099.1"/>
    <property type="molecule type" value="Genomic_DNA"/>
</dbReference>
<dbReference type="SUPFAM" id="SSF53474">
    <property type="entry name" value="alpha/beta-Hydrolases"/>
    <property type="match status" value="1"/>
</dbReference>
<gene>
    <name evidence="5" type="ORF">SAMN05216258_101425</name>
</gene>
<evidence type="ECO:0000313" key="5">
    <source>
        <dbReference type="EMBL" id="SFH67099.1"/>
    </source>
</evidence>
<dbReference type="InterPro" id="IPR029058">
    <property type="entry name" value="AB_hydrolase_fold"/>
</dbReference>
<dbReference type="AlphaFoldDB" id="A0A1I3BYT9"/>
<feature type="domain" description="Alpha/beta hydrolase fold-3" evidence="4">
    <location>
        <begin position="72"/>
        <end position="274"/>
    </location>
</feature>
<proteinExistence type="inferred from homology"/>
<dbReference type="InterPro" id="IPR002168">
    <property type="entry name" value="Lipase_GDXG_HIS_AS"/>
</dbReference>
<keyword evidence="2" id="KW-0378">Hydrolase</keyword>
<evidence type="ECO:0000256" key="3">
    <source>
        <dbReference type="PROSITE-ProRule" id="PRU10038"/>
    </source>
</evidence>
<keyword evidence="6" id="KW-1185">Reference proteome</keyword>
<dbReference type="InterPro" id="IPR013094">
    <property type="entry name" value="AB_hydrolase_3"/>
</dbReference>
<comment type="similarity">
    <text evidence="1">Belongs to the 'GDXG' lipolytic enzyme family.</text>
</comment>
<dbReference type="PROSITE" id="PS01174">
    <property type="entry name" value="LIPASE_GDXG_SER"/>
    <property type="match status" value="1"/>
</dbReference>
<evidence type="ECO:0000313" key="6">
    <source>
        <dbReference type="Proteomes" id="UP000199377"/>
    </source>
</evidence>
<dbReference type="PANTHER" id="PTHR48081">
    <property type="entry name" value="AB HYDROLASE SUPERFAMILY PROTEIN C4A8.06C"/>
    <property type="match status" value="1"/>
</dbReference>
<dbReference type="Proteomes" id="UP000199377">
    <property type="component" value="Unassembled WGS sequence"/>
</dbReference>
<accession>A0A1I3BYT9</accession>
<dbReference type="InterPro" id="IPR033140">
    <property type="entry name" value="Lipase_GDXG_put_SER_AS"/>
</dbReference>